<protein>
    <recommendedName>
        <fullName evidence="3">Heterokaryon incompatibility domain-containing protein</fullName>
    </recommendedName>
</protein>
<sequence>MRKKVLVDGRITKLDVPPRRVWDLCANRVVPYWVTEMALRSWWKLHVYGISHAWVEENDRMSVMTPINGKEWPVPIPKDADLDLIRIEMLNLGAEYAWLDVLCLRQEGGKGEHLRLEEWRLDVPTIGYVYSSAAPVVCYFNGLGRPLHLTRDYFESDQCWFRRAWTLQEISGKPIIGGKTRIHIAEDEVRKKFDEQLERLRRIRNRRSVLELASEMQNRVSSGPLDKVAALAYLLDLRCIPIYDPKMSDADAWQVLMDVMFPQSRSELFFYFPEPGNGRKYWRPSWQQILTMKRSLTSPIWWGGYVKHGDTDQDWYEGYFIETADVRGLDEGLEKEKPRQGEMVFKTSTGISFTFKISADHVYPIPDGSYAVAGPSIDGSWVVGWLRENQKFEKLSVFRLVDGEASHWWDLKLEDRKISLC</sequence>
<dbReference type="Proteomes" id="UP001175227">
    <property type="component" value="Unassembled WGS sequence"/>
</dbReference>
<evidence type="ECO:0000313" key="1">
    <source>
        <dbReference type="EMBL" id="KAK0479138.1"/>
    </source>
</evidence>
<comment type="caution">
    <text evidence="1">The sequence shown here is derived from an EMBL/GenBank/DDBJ whole genome shotgun (WGS) entry which is preliminary data.</text>
</comment>
<accession>A0AA39P928</accession>
<name>A0AA39P928_9AGAR</name>
<organism evidence="1 2">
    <name type="scientific">Armillaria novae-zelandiae</name>
    <dbReference type="NCBI Taxonomy" id="153914"/>
    <lineage>
        <taxon>Eukaryota</taxon>
        <taxon>Fungi</taxon>
        <taxon>Dikarya</taxon>
        <taxon>Basidiomycota</taxon>
        <taxon>Agaricomycotina</taxon>
        <taxon>Agaricomycetes</taxon>
        <taxon>Agaricomycetidae</taxon>
        <taxon>Agaricales</taxon>
        <taxon>Marasmiineae</taxon>
        <taxon>Physalacriaceae</taxon>
        <taxon>Armillaria</taxon>
    </lineage>
</organism>
<keyword evidence="2" id="KW-1185">Reference proteome</keyword>
<reference evidence="1" key="1">
    <citation type="submission" date="2023-06" db="EMBL/GenBank/DDBJ databases">
        <authorList>
            <consortium name="Lawrence Berkeley National Laboratory"/>
            <person name="Ahrendt S."/>
            <person name="Sahu N."/>
            <person name="Indic B."/>
            <person name="Wong-Bajracharya J."/>
            <person name="Merenyi Z."/>
            <person name="Ke H.-M."/>
            <person name="Monk M."/>
            <person name="Kocsube S."/>
            <person name="Drula E."/>
            <person name="Lipzen A."/>
            <person name="Balint B."/>
            <person name="Henrissat B."/>
            <person name="Andreopoulos B."/>
            <person name="Martin F.M."/>
            <person name="Harder C.B."/>
            <person name="Rigling D."/>
            <person name="Ford K.L."/>
            <person name="Foster G.D."/>
            <person name="Pangilinan J."/>
            <person name="Papanicolaou A."/>
            <person name="Barry K."/>
            <person name="LaButti K."/>
            <person name="Viragh M."/>
            <person name="Koriabine M."/>
            <person name="Yan M."/>
            <person name="Riley R."/>
            <person name="Champramary S."/>
            <person name="Plett K.L."/>
            <person name="Tsai I.J."/>
            <person name="Slot J."/>
            <person name="Sipos G."/>
            <person name="Plett J."/>
            <person name="Nagy L.G."/>
            <person name="Grigoriev I.V."/>
        </authorList>
    </citation>
    <scope>NUCLEOTIDE SEQUENCE</scope>
    <source>
        <strain evidence="1">ICMP 16352</strain>
    </source>
</reference>
<proteinExistence type="predicted"/>
<dbReference type="EMBL" id="JAUEPR010000012">
    <property type="protein sequence ID" value="KAK0479138.1"/>
    <property type="molecule type" value="Genomic_DNA"/>
</dbReference>
<evidence type="ECO:0008006" key="3">
    <source>
        <dbReference type="Google" id="ProtNLM"/>
    </source>
</evidence>
<dbReference type="AlphaFoldDB" id="A0AA39P928"/>
<evidence type="ECO:0000313" key="2">
    <source>
        <dbReference type="Proteomes" id="UP001175227"/>
    </source>
</evidence>
<gene>
    <name evidence="1" type="ORF">IW261DRAFT_1365394</name>
</gene>